<name>A0A164Q8D9_9CRUS</name>
<dbReference type="Proteomes" id="UP000076858">
    <property type="component" value="Unassembled WGS sequence"/>
</dbReference>
<comment type="caution">
    <text evidence="2">The sequence shown here is derived from an EMBL/GenBank/DDBJ whole genome shotgun (WGS) entry which is preliminary data.</text>
</comment>
<accession>A0A164Q8D9</accession>
<dbReference type="EMBL" id="LRGB01002451">
    <property type="protein sequence ID" value="KZS07523.1"/>
    <property type="molecule type" value="Genomic_DNA"/>
</dbReference>
<evidence type="ECO:0000313" key="2">
    <source>
        <dbReference type="EMBL" id="KZS07523.1"/>
    </source>
</evidence>
<sequence>MLFKLIILMAQLMAIIFQTNLTFFKKQQKCRWALRIIPFQTALPSSWLYNGRRNVVCIRVPHFIDGPLALIAGYEIIS</sequence>
<feature type="transmembrane region" description="Helical" evidence="1">
    <location>
        <begin position="6"/>
        <end position="24"/>
    </location>
</feature>
<proteinExistence type="predicted"/>
<evidence type="ECO:0000313" key="3">
    <source>
        <dbReference type="Proteomes" id="UP000076858"/>
    </source>
</evidence>
<gene>
    <name evidence="2" type="ORF">APZ42_028666</name>
</gene>
<protein>
    <submittedName>
        <fullName evidence="2">Uncharacterized protein</fullName>
    </submittedName>
</protein>
<dbReference type="AlphaFoldDB" id="A0A164Q8D9"/>
<organism evidence="2 3">
    <name type="scientific">Daphnia magna</name>
    <dbReference type="NCBI Taxonomy" id="35525"/>
    <lineage>
        <taxon>Eukaryota</taxon>
        <taxon>Metazoa</taxon>
        <taxon>Ecdysozoa</taxon>
        <taxon>Arthropoda</taxon>
        <taxon>Crustacea</taxon>
        <taxon>Branchiopoda</taxon>
        <taxon>Diplostraca</taxon>
        <taxon>Cladocera</taxon>
        <taxon>Anomopoda</taxon>
        <taxon>Daphniidae</taxon>
        <taxon>Daphnia</taxon>
    </lineage>
</organism>
<keyword evidence="1" id="KW-0472">Membrane</keyword>
<reference evidence="2 3" key="1">
    <citation type="submission" date="2016-03" db="EMBL/GenBank/DDBJ databases">
        <title>EvidentialGene: Evidence-directed Construction of Genes on Genomes.</title>
        <authorList>
            <person name="Gilbert D.G."/>
            <person name="Choi J.-H."/>
            <person name="Mockaitis K."/>
            <person name="Colbourne J."/>
            <person name="Pfrender M."/>
        </authorList>
    </citation>
    <scope>NUCLEOTIDE SEQUENCE [LARGE SCALE GENOMIC DNA]</scope>
    <source>
        <strain evidence="2 3">Xinb3</strain>
        <tissue evidence="2">Complete organism</tissue>
    </source>
</reference>
<keyword evidence="1" id="KW-1133">Transmembrane helix</keyword>
<keyword evidence="3" id="KW-1185">Reference proteome</keyword>
<evidence type="ECO:0000256" key="1">
    <source>
        <dbReference type="SAM" id="Phobius"/>
    </source>
</evidence>
<keyword evidence="1" id="KW-0812">Transmembrane</keyword>